<feature type="transmembrane region" description="Helical" evidence="2">
    <location>
        <begin position="139"/>
        <end position="161"/>
    </location>
</feature>
<sequence>MDLSFNPIRTSDGPASSRNERQTSREANTIDRLGKMATSQHRLLSGATVASVADFYKKQRPQCVSTRIHVSLTTPRNALKFLTHAAQSSDSTSPQASPSQQREEDSKVPSWAQPGSSEPPPWETKQSASAEISAFEIPFYAYLLASVIVAIAAIGSIFEYFNKNPIFGVVLPDSPLYAPILGFFVFTGFPTSAFLWFKSIELANKAAREQDREDGYLE</sequence>
<comment type="caution">
    <text evidence="3">The sequence shown here is derived from an EMBL/GenBank/DDBJ whole genome shotgun (WGS) entry which is preliminary data.</text>
</comment>
<proteinExistence type="predicted"/>
<dbReference type="PANTHER" id="PTHR36042">
    <property type="entry name" value="OS05G0490900 PROTEIN"/>
    <property type="match status" value="1"/>
</dbReference>
<keyword evidence="2" id="KW-0472">Membrane</keyword>
<evidence type="ECO:0000313" key="3">
    <source>
        <dbReference type="EMBL" id="KAH7306235.1"/>
    </source>
</evidence>
<feature type="compositionally biased region" description="Basic and acidic residues" evidence="1">
    <location>
        <begin position="18"/>
        <end position="27"/>
    </location>
</feature>
<gene>
    <name evidence="3" type="ORF">KP509_22G002900</name>
</gene>
<name>A0A8T2S264_CERRI</name>
<dbReference type="PANTHER" id="PTHR36042:SF1">
    <property type="entry name" value="OS05G0490900 PROTEIN"/>
    <property type="match status" value="1"/>
</dbReference>
<keyword evidence="4" id="KW-1185">Reference proteome</keyword>
<feature type="compositionally biased region" description="Polar residues" evidence="1">
    <location>
        <begin position="7"/>
        <end position="17"/>
    </location>
</feature>
<feature type="region of interest" description="Disordered" evidence="1">
    <location>
        <begin position="85"/>
        <end position="125"/>
    </location>
</feature>
<keyword evidence="2" id="KW-0812">Transmembrane</keyword>
<feature type="compositionally biased region" description="Low complexity" evidence="1">
    <location>
        <begin position="85"/>
        <end position="100"/>
    </location>
</feature>
<dbReference type="AlphaFoldDB" id="A0A8T2S264"/>
<accession>A0A8T2S264</accession>
<organism evidence="3 4">
    <name type="scientific">Ceratopteris richardii</name>
    <name type="common">Triangle waterfern</name>
    <dbReference type="NCBI Taxonomy" id="49495"/>
    <lineage>
        <taxon>Eukaryota</taxon>
        <taxon>Viridiplantae</taxon>
        <taxon>Streptophyta</taxon>
        <taxon>Embryophyta</taxon>
        <taxon>Tracheophyta</taxon>
        <taxon>Polypodiopsida</taxon>
        <taxon>Polypodiidae</taxon>
        <taxon>Polypodiales</taxon>
        <taxon>Pteridineae</taxon>
        <taxon>Pteridaceae</taxon>
        <taxon>Parkerioideae</taxon>
        <taxon>Ceratopteris</taxon>
    </lineage>
</organism>
<dbReference type="OrthoDB" id="2013891at2759"/>
<dbReference type="Proteomes" id="UP000825935">
    <property type="component" value="Chromosome 22"/>
</dbReference>
<evidence type="ECO:0000256" key="2">
    <source>
        <dbReference type="SAM" id="Phobius"/>
    </source>
</evidence>
<reference evidence="3" key="1">
    <citation type="submission" date="2021-08" db="EMBL/GenBank/DDBJ databases">
        <title>WGS assembly of Ceratopteris richardii.</title>
        <authorList>
            <person name="Marchant D.B."/>
            <person name="Chen G."/>
            <person name="Jenkins J."/>
            <person name="Shu S."/>
            <person name="Leebens-Mack J."/>
            <person name="Grimwood J."/>
            <person name="Schmutz J."/>
            <person name="Soltis P."/>
            <person name="Soltis D."/>
            <person name="Chen Z.-H."/>
        </authorList>
    </citation>
    <scope>NUCLEOTIDE SEQUENCE</scope>
    <source>
        <strain evidence="3">Whitten #5841</strain>
        <tissue evidence="3">Leaf</tissue>
    </source>
</reference>
<dbReference type="EMBL" id="CM035427">
    <property type="protein sequence ID" value="KAH7306235.1"/>
    <property type="molecule type" value="Genomic_DNA"/>
</dbReference>
<evidence type="ECO:0000313" key="4">
    <source>
        <dbReference type="Proteomes" id="UP000825935"/>
    </source>
</evidence>
<feature type="region of interest" description="Disordered" evidence="1">
    <location>
        <begin position="1"/>
        <end position="27"/>
    </location>
</feature>
<feature type="transmembrane region" description="Helical" evidence="2">
    <location>
        <begin position="176"/>
        <end position="197"/>
    </location>
</feature>
<protein>
    <submittedName>
        <fullName evidence="3">Uncharacterized protein</fullName>
    </submittedName>
</protein>
<keyword evidence="2" id="KW-1133">Transmembrane helix</keyword>
<evidence type="ECO:0000256" key="1">
    <source>
        <dbReference type="SAM" id="MobiDB-lite"/>
    </source>
</evidence>